<reference evidence="2" key="1">
    <citation type="submission" date="2020-10" db="EMBL/GenBank/DDBJ databases">
        <authorList>
            <person name="Gilroy R."/>
        </authorList>
    </citation>
    <scope>NUCLEOTIDE SEQUENCE</scope>
    <source>
        <strain evidence="2">CHK158-818</strain>
    </source>
</reference>
<accession>A0A9D1M7N2</accession>
<dbReference type="AlphaFoldDB" id="A0A9D1M7N2"/>
<organism evidence="2 3">
    <name type="scientific">Candidatus Gallibacteroides avistercoris</name>
    <dbReference type="NCBI Taxonomy" id="2840833"/>
    <lineage>
        <taxon>Bacteria</taxon>
        <taxon>Pseudomonadati</taxon>
        <taxon>Bacteroidota</taxon>
        <taxon>Bacteroidia</taxon>
        <taxon>Bacteroidales</taxon>
        <taxon>Bacteroidaceae</taxon>
        <taxon>Bacteroidaceae incertae sedis</taxon>
        <taxon>Candidatus Gallibacteroides</taxon>
    </lineage>
</organism>
<name>A0A9D1M7N2_9BACT</name>
<evidence type="ECO:0000256" key="1">
    <source>
        <dbReference type="SAM" id="SignalP"/>
    </source>
</evidence>
<gene>
    <name evidence="2" type="ORF">IAB03_04555</name>
</gene>
<dbReference type="EMBL" id="DVNA01000108">
    <property type="protein sequence ID" value="HIU55065.1"/>
    <property type="molecule type" value="Genomic_DNA"/>
</dbReference>
<dbReference type="Proteomes" id="UP000824112">
    <property type="component" value="Unassembled WGS sequence"/>
</dbReference>
<feature type="signal peptide" evidence="1">
    <location>
        <begin position="1"/>
        <end position="17"/>
    </location>
</feature>
<keyword evidence="1" id="KW-0732">Signal</keyword>
<evidence type="ECO:0000313" key="2">
    <source>
        <dbReference type="EMBL" id="HIU55065.1"/>
    </source>
</evidence>
<proteinExistence type="predicted"/>
<reference evidence="2" key="2">
    <citation type="journal article" date="2021" name="PeerJ">
        <title>Extensive microbial diversity within the chicken gut microbiome revealed by metagenomics and culture.</title>
        <authorList>
            <person name="Gilroy R."/>
            <person name="Ravi A."/>
            <person name="Getino M."/>
            <person name="Pursley I."/>
            <person name="Horton D.L."/>
            <person name="Alikhan N.F."/>
            <person name="Baker D."/>
            <person name="Gharbi K."/>
            <person name="Hall N."/>
            <person name="Watson M."/>
            <person name="Adriaenssens E.M."/>
            <person name="Foster-Nyarko E."/>
            <person name="Jarju S."/>
            <person name="Secka A."/>
            <person name="Antonio M."/>
            <person name="Oren A."/>
            <person name="Chaudhuri R.R."/>
            <person name="La Ragione R."/>
            <person name="Hildebrand F."/>
            <person name="Pallen M.J."/>
        </authorList>
    </citation>
    <scope>NUCLEOTIDE SEQUENCE</scope>
    <source>
        <strain evidence="2">CHK158-818</strain>
    </source>
</reference>
<sequence length="69" mass="7084">MKNLVFFAAFLFVWALASCSNKKADASGNTGSDDSAVIVLESGSVQVDSIAPDSAAVTVSDTTTVITLQ</sequence>
<dbReference type="PROSITE" id="PS51257">
    <property type="entry name" value="PROKAR_LIPOPROTEIN"/>
    <property type="match status" value="1"/>
</dbReference>
<feature type="chain" id="PRO_5039171081" evidence="1">
    <location>
        <begin position="18"/>
        <end position="69"/>
    </location>
</feature>
<protein>
    <submittedName>
        <fullName evidence="2">Uncharacterized protein</fullName>
    </submittedName>
</protein>
<evidence type="ECO:0000313" key="3">
    <source>
        <dbReference type="Proteomes" id="UP000824112"/>
    </source>
</evidence>
<comment type="caution">
    <text evidence="2">The sequence shown here is derived from an EMBL/GenBank/DDBJ whole genome shotgun (WGS) entry which is preliminary data.</text>
</comment>